<evidence type="ECO:0000259" key="1">
    <source>
        <dbReference type="Pfam" id="PF00078"/>
    </source>
</evidence>
<dbReference type="Gene3D" id="3.10.10.10">
    <property type="entry name" value="HIV Type 1 Reverse Transcriptase, subunit A, domain 1"/>
    <property type="match status" value="1"/>
</dbReference>
<comment type="caution">
    <text evidence="2">The sequence shown here is derived from an EMBL/GenBank/DDBJ whole genome shotgun (WGS) entry which is preliminary data.</text>
</comment>
<dbReference type="Pfam" id="PF00078">
    <property type="entry name" value="RVT_1"/>
    <property type="match status" value="1"/>
</dbReference>
<dbReference type="EMBL" id="QGNW01002631">
    <property type="protein sequence ID" value="RVW14030.1"/>
    <property type="molecule type" value="Genomic_DNA"/>
</dbReference>
<evidence type="ECO:0000313" key="2">
    <source>
        <dbReference type="EMBL" id="RVW14030.1"/>
    </source>
</evidence>
<sequence length="423" mass="47659">MDTVIDADGVTLPDACTDEMDMIGVGRILDVVSHGPHSDFDLLGVSVIDTDDVTLYDACTDEMDMIGTGHILDAAPHGPRTTLDMFEAFMLEIDDDDAVTVEGASNSVDPSLSFDTMSGFVTCFDDVVSGNNNDMSVFEYSLVSLHFPLIAPPTPTTYIHDVDDVRGLDGPLSNQSNFDSNSEEKKVTPISGSTKLVDFGTSDQPRELNISTSLSPNERSKLRYLDVFAWSYEDMLGFDPSIVQHRLPILPHAKPVKHKLRRLHHRWSLQDGKVRVCVDFRDLNKASPKDDFPLPHIDMLVDSTAGHSMLSFMDGFSRYNQILMALEDMEKTSFITEWGTYCYWVMPFGLKNTWATYQRVATILFHDMMHRDVEVKVESQEVHLWVTSRKLLRHIVSESGIEVDRETIKAILDMPTLRTEREI</sequence>
<dbReference type="Proteomes" id="UP000288805">
    <property type="component" value="Unassembled WGS sequence"/>
</dbReference>
<dbReference type="PANTHER" id="PTHR24559">
    <property type="entry name" value="TRANSPOSON TY3-I GAG-POL POLYPROTEIN"/>
    <property type="match status" value="1"/>
</dbReference>
<reference evidence="2 3" key="1">
    <citation type="journal article" date="2018" name="PLoS Genet.">
        <title>Population sequencing reveals clonal diversity and ancestral inbreeding in the grapevine cultivar Chardonnay.</title>
        <authorList>
            <person name="Roach M.J."/>
            <person name="Johnson D.L."/>
            <person name="Bohlmann J."/>
            <person name="van Vuuren H.J."/>
            <person name="Jones S.J."/>
            <person name="Pretorius I.S."/>
            <person name="Schmidt S.A."/>
            <person name="Borneman A.R."/>
        </authorList>
    </citation>
    <scope>NUCLEOTIDE SEQUENCE [LARGE SCALE GENOMIC DNA]</scope>
    <source>
        <strain evidence="3">cv. Chardonnay</strain>
        <tissue evidence="2">Leaf</tissue>
    </source>
</reference>
<dbReference type="Gene3D" id="3.30.70.270">
    <property type="match status" value="1"/>
</dbReference>
<dbReference type="CDD" id="cd01647">
    <property type="entry name" value="RT_LTR"/>
    <property type="match status" value="1"/>
</dbReference>
<organism evidence="2 3">
    <name type="scientific">Vitis vinifera</name>
    <name type="common">Grape</name>
    <dbReference type="NCBI Taxonomy" id="29760"/>
    <lineage>
        <taxon>Eukaryota</taxon>
        <taxon>Viridiplantae</taxon>
        <taxon>Streptophyta</taxon>
        <taxon>Embryophyta</taxon>
        <taxon>Tracheophyta</taxon>
        <taxon>Spermatophyta</taxon>
        <taxon>Magnoliopsida</taxon>
        <taxon>eudicotyledons</taxon>
        <taxon>Gunneridae</taxon>
        <taxon>Pentapetalae</taxon>
        <taxon>rosids</taxon>
        <taxon>Vitales</taxon>
        <taxon>Vitaceae</taxon>
        <taxon>Viteae</taxon>
        <taxon>Vitis</taxon>
    </lineage>
</organism>
<dbReference type="InterPro" id="IPR000477">
    <property type="entry name" value="RT_dom"/>
</dbReference>
<name>A0A438BT36_VITVI</name>
<feature type="domain" description="Reverse transcriptase" evidence="1">
    <location>
        <begin position="271"/>
        <end position="371"/>
    </location>
</feature>
<proteinExistence type="predicted"/>
<dbReference type="InterPro" id="IPR053134">
    <property type="entry name" value="RNA-dir_DNA_polymerase"/>
</dbReference>
<dbReference type="InterPro" id="IPR043128">
    <property type="entry name" value="Rev_trsase/Diguanyl_cyclase"/>
</dbReference>
<dbReference type="PANTHER" id="PTHR24559:SF457">
    <property type="entry name" value="RNA-DIRECTED DNA POLYMERASE HOMOLOG"/>
    <property type="match status" value="1"/>
</dbReference>
<evidence type="ECO:0000313" key="3">
    <source>
        <dbReference type="Proteomes" id="UP000288805"/>
    </source>
</evidence>
<protein>
    <submittedName>
        <fullName evidence="2">Transposon Ty3-G Gag-Pol polyprotein</fullName>
    </submittedName>
</protein>
<accession>A0A438BT36</accession>
<dbReference type="InterPro" id="IPR043502">
    <property type="entry name" value="DNA/RNA_pol_sf"/>
</dbReference>
<gene>
    <name evidence="2" type="primary">TY3B-G_101</name>
    <name evidence="2" type="ORF">CK203_109683</name>
</gene>
<dbReference type="AlphaFoldDB" id="A0A438BT36"/>
<dbReference type="SUPFAM" id="SSF56672">
    <property type="entry name" value="DNA/RNA polymerases"/>
    <property type="match status" value="1"/>
</dbReference>